<reference evidence="2" key="1">
    <citation type="submission" date="2018-07" db="EMBL/GenBank/DDBJ databases">
        <title>Genome assembly of strain Ka43.</title>
        <authorList>
            <person name="Kukolya J."/>
            <person name="Nagy I."/>
            <person name="Horvath B."/>
            <person name="Toth A."/>
        </authorList>
    </citation>
    <scope>NUCLEOTIDE SEQUENCE</scope>
    <source>
        <strain evidence="2">KB43</strain>
    </source>
</reference>
<sequence length="177" mass="19162">MMSANIVSGESFDHKIAAVFTSESEALDAAERLRQNTRVRDAQIFILNPHDPHTGKGLEPEDKGIWKTLVRSHIWLGAAGAVAGLLLFALLMAIGIAFITNNAYTSALILLVFGAVGGMMLGGLLTLRPDHEAYLMNARQALKEGKFVVAVHAANSEQQEEAEKILHQKADDTTQSL</sequence>
<protein>
    <submittedName>
        <fullName evidence="2">Uncharacterized protein</fullName>
    </submittedName>
</protein>
<gene>
    <name evidence="2" type="ORF">C4F51_02930</name>
</gene>
<keyword evidence="1" id="KW-0812">Transmembrane</keyword>
<keyword evidence="1" id="KW-0472">Membrane</keyword>
<evidence type="ECO:0000313" key="2">
    <source>
        <dbReference type="EMBL" id="MBE8716136.1"/>
    </source>
</evidence>
<keyword evidence="3" id="KW-1185">Reference proteome</keyword>
<feature type="transmembrane region" description="Helical" evidence="1">
    <location>
        <begin position="105"/>
        <end position="127"/>
    </location>
</feature>
<feature type="transmembrane region" description="Helical" evidence="1">
    <location>
        <begin position="74"/>
        <end position="99"/>
    </location>
</feature>
<dbReference type="AlphaFoldDB" id="A0A928V398"/>
<evidence type="ECO:0000313" key="3">
    <source>
        <dbReference type="Proteomes" id="UP000652567"/>
    </source>
</evidence>
<dbReference type="EMBL" id="PRDL01000001">
    <property type="protein sequence ID" value="MBE8716136.1"/>
    <property type="molecule type" value="Genomic_DNA"/>
</dbReference>
<dbReference type="Proteomes" id="UP000652567">
    <property type="component" value="Unassembled WGS sequence"/>
</dbReference>
<accession>A0A928V398</accession>
<keyword evidence="1" id="KW-1133">Transmembrane helix</keyword>
<dbReference type="RefSeq" id="WP_193906995.1">
    <property type="nucleotide sequence ID" value="NZ_PRDL01000001.1"/>
</dbReference>
<comment type="caution">
    <text evidence="2">The sequence shown here is derived from an EMBL/GenBank/DDBJ whole genome shotgun (WGS) entry which is preliminary data.</text>
</comment>
<evidence type="ECO:0000256" key="1">
    <source>
        <dbReference type="SAM" id="Phobius"/>
    </source>
</evidence>
<name>A0A928V398_9GAMM</name>
<organism evidence="2 3">
    <name type="scientific">Cellvibrio polysaccharolyticus</name>
    <dbReference type="NCBI Taxonomy" id="2082724"/>
    <lineage>
        <taxon>Bacteria</taxon>
        <taxon>Pseudomonadati</taxon>
        <taxon>Pseudomonadota</taxon>
        <taxon>Gammaproteobacteria</taxon>
        <taxon>Cellvibrionales</taxon>
        <taxon>Cellvibrionaceae</taxon>
        <taxon>Cellvibrio</taxon>
    </lineage>
</organism>
<proteinExistence type="predicted"/>